<feature type="transmembrane region" description="Helical" evidence="17">
    <location>
        <begin position="83"/>
        <end position="100"/>
    </location>
</feature>
<keyword evidence="4" id="KW-1003">Cell membrane</keyword>
<evidence type="ECO:0000256" key="15">
    <source>
        <dbReference type="ARBA" id="ARBA00034000"/>
    </source>
</evidence>
<keyword evidence="14" id="KW-0961">Cell wall biogenesis/degradation</keyword>
<evidence type="ECO:0000256" key="17">
    <source>
        <dbReference type="SAM" id="Phobius"/>
    </source>
</evidence>
<evidence type="ECO:0000256" key="5">
    <source>
        <dbReference type="ARBA" id="ARBA00022645"/>
    </source>
</evidence>
<comment type="subcellular location">
    <subcellularLocation>
        <location evidence="1">Cell membrane</location>
    </subcellularLocation>
</comment>
<dbReference type="InterPro" id="IPR001264">
    <property type="entry name" value="Glyco_trans_51"/>
</dbReference>
<dbReference type="Gene3D" id="1.10.3810.10">
    <property type="entry name" value="Biosynthetic peptidoglycan transglycosylase-like"/>
    <property type="match status" value="1"/>
</dbReference>
<dbReference type="InterPro" id="IPR050396">
    <property type="entry name" value="Glycosyltr_51/Transpeptidase"/>
</dbReference>
<dbReference type="PANTHER" id="PTHR32282:SF11">
    <property type="entry name" value="PENICILLIN-BINDING PROTEIN 1B"/>
    <property type="match status" value="1"/>
</dbReference>
<dbReference type="InterPro" id="IPR036950">
    <property type="entry name" value="PBP_transglycosylase"/>
</dbReference>
<protein>
    <submittedName>
        <fullName evidence="20">Uncharacterized protein</fullName>
    </submittedName>
</protein>
<reference evidence="20 21" key="1">
    <citation type="journal article" date="2016" name="Nat. Commun.">
        <title>Thousands of microbial genomes shed light on interconnected biogeochemical processes in an aquifer system.</title>
        <authorList>
            <person name="Anantharaman K."/>
            <person name="Brown C.T."/>
            <person name="Hug L.A."/>
            <person name="Sharon I."/>
            <person name="Castelle C.J."/>
            <person name="Probst A.J."/>
            <person name="Thomas B.C."/>
            <person name="Singh A."/>
            <person name="Wilkins M.J."/>
            <person name="Karaoz U."/>
            <person name="Brodie E.L."/>
            <person name="Williams K.H."/>
            <person name="Hubbard S.S."/>
            <person name="Banfield J.F."/>
        </authorList>
    </citation>
    <scope>NUCLEOTIDE SEQUENCE [LARGE SCALE GENOMIC DNA]</scope>
</reference>
<evidence type="ECO:0000256" key="4">
    <source>
        <dbReference type="ARBA" id="ARBA00022475"/>
    </source>
</evidence>
<evidence type="ECO:0000256" key="9">
    <source>
        <dbReference type="ARBA" id="ARBA00022801"/>
    </source>
</evidence>
<evidence type="ECO:0000256" key="8">
    <source>
        <dbReference type="ARBA" id="ARBA00022679"/>
    </source>
</evidence>
<keyword evidence="11" id="KW-0573">Peptidoglycan synthesis</keyword>
<gene>
    <name evidence="20" type="ORF">A2Z67_01390</name>
</gene>
<evidence type="ECO:0000256" key="10">
    <source>
        <dbReference type="ARBA" id="ARBA00022960"/>
    </source>
</evidence>
<keyword evidence="6" id="KW-0645">Protease</keyword>
<feature type="domain" description="Glycosyl transferase family 51" evidence="19">
    <location>
        <begin position="122"/>
        <end position="297"/>
    </location>
</feature>
<dbReference type="GO" id="GO:0005886">
    <property type="term" value="C:plasma membrane"/>
    <property type="evidence" value="ECO:0007669"/>
    <property type="project" value="UniProtKB-SubCell"/>
</dbReference>
<comment type="similarity">
    <text evidence="3">In the N-terminal section; belongs to the glycosyltransferase 51 family.</text>
</comment>
<keyword evidence="7" id="KW-0328">Glycosyltransferase</keyword>
<dbReference type="Proteomes" id="UP000176939">
    <property type="component" value="Unassembled WGS sequence"/>
</dbReference>
<dbReference type="GO" id="GO:0008955">
    <property type="term" value="F:peptidoglycan glycosyltransferase activity"/>
    <property type="evidence" value="ECO:0007669"/>
    <property type="project" value="UniProtKB-EC"/>
</dbReference>
<sequence>MANKKTNLIITKKQEVFFKRKRKTYKASIKKNVVGNIHPSHTKSQISTSLILKDIRSKKSQRKTSLVSRIKNLFKNPKPLKRIIFWGSLIVVFTWLFWGIPLPTQLTSQQVPVSTKIFDRNGKIIYEVYADKRSTPIKLDEIPNYIKTATIAIEDKNFYKHYGISFTGIMRAFYKTLIERKLQGGSTLTQQLVKNSLLTPERTIKRKIREFALTLIVETIYSKDQILELYLNQTPYGGTAYGIGAASELYFGKNAKDLNLAEATLLAGLPVSPSRYSPFGSNPELAKGRQELVLNRMVEDGYISGEEEESAKNEELKYSEPERLLAPHFALWVKGLLAEEYGETVVEKGGLRVYTTLDLDLQKFAEEAVATEVAKLKKQKVGNGAALVTRPKTGEILAMVGSKDYFADDEDGKVNIIFAKRQPGSSIKPLNYALALKDKKITPSTPLADVPTCFGVFGQAIYCPKNYDGAFHGAIQVRFALGNSYNIPAVRALALNGVENFINFAKEMGITTFTDPSNYGLSLTLGGGEVMPADMAVAFGVFANKGIKQPLIGIAKVTDWKGKVLEEVKMEDIELSGKRVLEQDVSFLISHILHDNNARSTAFGEGSFLNVHSHPEVSVKTGTTNDRRDNWTVGYTEQALVITWVGNNDNSEMSGAVSGVSGASPIWNTIIKQVLDKAEKGTYNENEKDHAWPKQPQGVVGANVCVTSGNLPDNPDSPSCATRFEYFLKDKVGASIETGSKDIEVFKDTGQLANEEALPDQKQTQNHPFLLDPLGTLVCLDCPIASSSAKISYPIVKTQSD</sequence>
<evidence type="ECO:0000313" key="21">
    <source>
        <dbReference type="Proteomes" id="UP000176939"/>
    </source>
</evidence>
<evidence type="ECO:0000256" key="12">
    <source>
        <dbReference type="ARBA" id="ARBA00023136"/>
    </source>
</evidence>
<dbReference type="AlphaFoldDB" id="A0A1F7X0P9"/>
<comment type="similarity">
    <text evidence="2">In the C-terminal section; belongs to the transpeptidase family.</text>
</comment>
<dbReference type="GO" id="GO:0071555">
    <property type="term" value="P:cell wall organization"/>
    <property type="evidence" value="ECO:0007669"/>
    <property type="project" value="UniProtKB-KW"/>
</dbReference>
<comment type="catalytic activity">
    <reaction evidence="16">
        <text>[GlcNAc-(1-&gt;4)-Mur2Ac(oyl-L-Ala-gamma-D-Glu-L-Lys-D-Ala-D-Ala)](n)-di-trans,octa-cis-undecaprenyl diphosphate + beta-D-GlcNAc-(1-&gt;4)-Mur2Ac(oyl-L-Ala-gamma-D-Glu-L-Lys-D-Ala-D-Ala)-di-trans,octa-cis-undecaprenyl diphosphate = [GlcNAc-(1-&gt;4)-Mur2Ac(oyl-L-Ala-gamma-D-Glu-L-Lys-D-Ala-D-Ala)](n+1)-di-trans,octa-cis-undecaprenyl diphosphate + di-trans,octa-cis-undecaprenyl diphosphate + H(+)</text>
        <dbReference type="Rhea" id="RHEA:23708"/>
        <dbReference type="Rhea" id="RHEA-COMP:9602"/>
        <dbReference type="Rhea" id="RHEA-COMP:9603"/>
        <dbReference type="ChEBI" id="CHEBI:15378"/>
        <dbReference type="ChEBI" id="CHEBI:58405"/>
        <dbReference type="ChEBI" id="CHEBI:60033"/>
        <dbReference type="ChEBI" id="CHEBI:78435"/>
        <dbReference type="EC" id="2.4.99.28"/>
    </reaction>
</comment>
<organism evidence="20 21">
    <name type="scientific">Candidatus Woesebacteria bacterium RBG_13_36_22</name>
    <dbReference type="NCBI Taxonomy" id="1802478"/>
    <lineage>
        <taxon>Bacteria</taxon>
        <taxon>Candidatus Woeseibacteriota</taxon>
    </lineage>
</organism>
<evidence type="ECO:0000256" key="6">
    <source>
        <dbReference type="ARBA" id="ARBA00022670"/>
    </source>
</evidence>
<evidence type="ECO:0000256" key="16">
    <source>
        <dbReference type="ARBA" id="ARBA00049902"/>
    </source>
</evidence>
<feature type="domain" description="Penicillin-binding protein transpeptidase" evidence="18">
    <location>
        <begin position="384"/>
        <end position="657"/>
    </location>
</feature>
<dbReference type="InterPro" id="IPR023346">
    <property type="entry name" value="Lysozyme-like_dom_sf"/>
</dbReference>
<dbReference type="SUPFAM" id="SSF53955">
    <property type="entry name" value="Lysozyme-like"/>
    <property type="match status" value="1"/>
</dbReference>
<dbReference type="GO" id="GO:0009252">
    <property type="term" value="P:peptidoglycan biosynthetic process"/>
    <property type="evidence" value="ECO:0007669"/>
    <property type="project" value="UniProtKB-KW"/>
</dbReference>
<dbReference type="InterPro" id="IPR012338">
    <property type="entry name" value="Beta-lactam/transpept-like"/>
</dbReference>
<dbReference type="Pfam" id="PF00905">
    <property type="entry name" value="Transpeptidase"/>
    <property type="match status" value="1"/>
</dbReference>
<evidence type="ECO:0000259" key="18">
    <source>
        <dbReference type="Pfam" id="PF00905"/>
    </source>
</evidence>
<evidence type="ECO:0000256" key="13">
    <source>
        <dbReference type="ARBA" id="ARBA00023268"/>
    </source>
</evidence>
<dbReference type="GO" id="GO:0008360">
    <property type="term" value="P:regulation of cell shape"/>
    <property type="evidence" value="ECO:0007669"/>
    <property type="project" value="UniProtKB-KW"/>
</dbReference>
<keyword evidence="9" id="KW-0378">Hydrolase</keyword>
<keyword evidence="17" id="KW-1133">Transmembrane helix</keyword>
<accession>A0A1F7X0P9</accession>
<keyword evidence="5" id="KW-0121">Carboxypeptidase</keyword>
<dbReference type="PANTHER" id="PTHR32282">
    <property type="entry name" value="BINDING PROTEIN TRANSPEPTIDASE, PUTATIVE-RELATED"/>
    <property type="match status" value="1"/>
</dbReference>
<dbReference type="Pfam" id="PF00912">
    <property type="entry name" value="Transgly"/>
    <property type="match status" value="1"/>
</dbReference>
<keyword evidence="17" id="KW-0812">Transmembrane</keyword>
<comment type="caution">
    <text evidence="20">The sequence shown here is derived from an EMBL/GenBank/DDBJ whole genome shotgun (WGS) entry which is preliminary data.</text>
</comment>
<evidence type="ECO:0000256" key="14">
    <source>
        <dbReference type="ARBA" id="ARBA00023316"/>
    </source>
</evidence>
<dbReference type="GO" id="GO:0030288">
    <property type="term" value="C:outer membrane-bounded periplasmic space"/>
    <property type="evidence" value="ECO:0007669"/>
    <property type="project" value="TreeGrafter"/>
</dbReference>
<evidence type="ECO:0000256" key="1">
    <source>
        <dbReference type="ARBA" id="ARBA00004236"/>
    </source>
</evidence>
<evidence type="ECO:0000256" key="3">
    <source>
        <dbReference type="ARBA" id="ARBA00007739"/>
    </source>
</evidence>
<keyword evidence="8" id="KW-0808">Transferase</keyword>
<evidence type="ECO:0000256" key="2">
    <source>
        <dbReference type="ARBA" id="ARBA00007090"/>
    </source>
</evidence>
<dbReference type="SUPFAM" id="SSF56601">
    <property type="entry name" value="beta-lactamase/transpeptidase-like"/>
    <property type="match status" value="1"/>
</dbReference>
<evidence type="ECO:0000256" key="7">
    <source>
        <dbReference type="ARBA" id="ARBA00022676"/>
    </source>
</evidence>
<keyword evidence="12 17" id="KW-0472">Membrane</keyword>
<comment type="catalytic activity">
    <reaction evidence="15">
        <text>Preferential cleavage: (Ac)2-L-Lys-D-Ala-|-D-Ala. Also transpeptidation of peptidyl-alanyl moieties that are N-acyl substituents of D-alanine.</text>
        <dbReference type="EC" id="3.4.16.4"/>
    </reaction>
</comment>
<dbReference type="EMBL" id="MGFQ01000044">
    <property type="protein sequence ID" value="OGM08473.1"/>
    <property type="molecule type" value="Genomic_DNA"/>
</dbReference>
<keyword evidence="10" id="KW-0133">Cell shape</keyword>
<proteinExistence type="inferred from homology"/>
<evidence type="ECO:0000256" key="11">
    <source>
        <dbReference type="ARBA" id="ARBA00022984"/>
    </source>
</evidence>
<dbReference type="FunFam" id="1.10.3810.10:FF:000001">
    <property type="entry name" value="Penicillin-binding protein 1A"/>
    <property type="match status" value="1"/>
</dbReference>
<dbReference type="Gene3D" id="3.40.710.10">
    <property type="entry name" value="DD-peptidase/beta-lactamase superfamily"/>
    <property type="match status" value="1"/>
</dbReference>
<evidence type="ECO:0000259" key="19">
    <source>
        <dbReference type="Pfam" id="PF00912"/>
    </source>
</evidence>
<dbReference type="GO" id="GO:0006508">
    <property type="term" value="P:proteolysis"/>
    <property type="evidence" value="ECO:0007669"/>
    <property type="project" value="UniProtKB-KW"/>
</dbReference>
<evidence type="ECO:0000313" key="20">
    <source>
        <dbReference type="EMBL" id="OGM08473.1"/>
    </source>
</evidence>
<keyword evidence="13" id="KW-0511">Multifunctional enzyme</keyword>
<dbReference type="GO" id="GO:0009002">
    <property type="term" value="F:serine-type D-Ala-D-Ala carboxypeptidase activity"/>
    <property type="evidence" value="ECO:0007669"/>
    <property type="project" value="UniProtKB-EC"/>
</dbReference>
<dbReference type="GO" id="GO:0008658">
    <property type="term" value="F:penicillin binding"/>
    <property type="evidence" value="ECO:0007669"/>
    <property type="project" value="InterPro"/>
</dbReference>
<dbReference type="InterPro" id="IPR001460">
    <property type="entry name" value="PCN-bd_Tpept"/>
</dbReference>
<name>A0A1F7X0P9_9BACT</name>